<reference evidence="1 2" key="1">
    <citation type="submission" date="2020-08" db="EMBL/GenBank/DDBJ databases">
        <title>Paraeoetvoesia sp. YC-7-48 draft genome sequence.</title>
        <authorList>
            <person name="Yao L."/>
        </authorList>
    </citation>
    <scope>NUCLEOTIDE SEQUENCE [LARGE SCALE GENOMIC DNA]</scope>
    <source>
        <strain evidence="2">YC-7-48</strain>
    </source>
</reference>
<evidence type="ECO:0000313" key="2">
    <source>
        <dbReference type="Proteomes" id="UP000545386"/>
    </source>
</evidence>
<gene>
    <name evidence="1" type="ORF">GTU67_11415</name>
</gene>
<dbReference type="EMBL" id="JACJUU010000009">
    <property type="protein sequence ID" value="MBC2770513.1"/>
    <property type="molecule type" value="Genomic_DNA"/>
</dbReference>
<accession>A0A842HQG2</accession>
<proteinExistence type="predicted"/>
<comment type="caution">
    <text evidence="1">The sequence shown here is derived from an EMBL/GenBank/DDBJ whole genome shotgun (WGS) entry which is preliminary data.</text>
</comment>
<organism evidence="1 2">
    <name type="scientific">Pusillimonas minor</name>
    <dbReference type="NCBI Taxonomy" id="2697024"/>
    <lineage>
        <taxon>Bacteria</taxon>
        <taxon>Pseudomonadati</taxon>
        <taxon>Pseudomonadota</taxon>
        <taxon>Betaproteobacteria</taxon>
        <taxon>Burkholderiales</taxon>
        <taxon>Alcaligenaceae</taxon>
        <taxon>Pusillimonas</taxon>
    </lineage>
</organism>
<dbReference type="RefSeq" id="WP_185780194.1">
    <property type="nucleotide sequence ID" value="NZ_JACJUU010000009.1"/>
</dbReference>
<dbReference type="InterPro" id="IPR021292">
    <property type="entry name" value="DUF2863"/>
</dbReference>
<dbReference type="Pfam" id="PF11062">
    <property type="entry name" value="DUF2863"/>
    <property type="match status" value="1"/>
</dbReference>
<evidence type="ECO:0000313" key="1">
    <source>
        <dbReference type="EMBL" id="MBC2770513.1"/>
    </source>
</evidence>
<sequence>MSTTPKSGSTRLTADARRLTSLAEALALSGSRVEDLFWESQITALIAKLLKGKPNRHIESALEALVPDRMAAYEILVEMAETGSESVQLDGPDGPYDVLLVSAPILVWTRYQLPVPSPLSPKEADTLVKALQQHVLAEGARVALLPEIVSFEQMPQTFQDTARWTLQLGQAAVSGKATHPEVRPMPNTEGMLADARFVVATVAVPKGKAVFAWQAATDDIAGHRAACHQQWQDAINPVIQARYTACTIDYVQPDAYYVNSREADRRIRPLALKAAVIWLQNAANLRGSELQAAIVGCGESMIEEYRVGFTTRHSQQVIYGCVWPILSKEEAAGAAIDNGAPTIPDEIAAHLAEVGVTEIKLISGLATTEICEDCGAPFFPNALGEMMHPELPEETDLEPRHFH</sequence>
<name>A0A842HQG2_9BURK</name>
<protein>
    <submittedName>
        <fullName evidence="1">DUF2863 family protein</fullName>
    </submittedName>
</protein>
<dbReference type="Proteomes" id="UP000545386">
    <property type="component" value="Unassembled WGS sequence"/>
</dbReference>
<dbReference type="AlphaFoldDB" id="A0A842HQG2"/>
<keyword evidence="2" id="KW-1185">Reference proteome</keyword>